<keyword evidence="2" id="KW-1003">Cell membrane</keyword>
<evidence type="ECO:0000256" key="6">
    <source>
        <dbReference type="RuleBase" id="RU004057"/>
    </source>
</evidence>
<keyword evidence="12" id="KW-1185">Reference proteome</keyword>
<dbReference type="EMBL" id="JAFMPM010000008">
    <property type="protein sequence ID" value="MBO0614870.1"/>
    <property type="molecule type" value="Genomic_DNA"/>
</dbReference>
<dbReference type="PANTHER" id="PTHR30625">
    <property type="entry name" value="PROTEIN TOLQ"/>
    <property type="match status" value="1"/>
</dbReference>
<dbReference type="InterPro" id="IPR050790">
    <property type="entry name" value="ExbB/TolQ_transport"/>
</dbReference>
<dbReference type="AlphaFoldDB" id="A0A8B0SES2"/>
<evidence type="ECO:0000259" key="9">
    <source>
        <dbReference type="Pfam" id="PF01618"/>
    </source>
</evidence>
<dbReference type="Proteomes" id="UP000664466">
    <property type="component" value="Unassembled WGS sequence"/>
</dbReference>
<reference evidence="11" key="2">
    <citation type="submission" date="2021-04" db="EMBL/GenBank/DDBJ databases">
        <title>Complete Genome and methylome analysis of Thiothrix fructosivorans ATCC 49748.</title>
        <authorList>
            <person name="Fomenkov A."/>
            <person name="Sun L."/>
            <person name="Vincze T."/>
            <person name="Grabovich M.Y."/>
            <person name="Roberts R.J."/>
        </authorList>
    </citation>
    <scope>NUCLEOTIDE SEQUENCE</scope>
    <source>
        <strain evidence="11">ATCC 49748</strain>
    </source>
</reference>
<sequence>MFELIQSGGIMMFPLLLSSVIALAIIIERFLALRVSKVVPASDIERARKLAGISKLAEAQVDELRNGSLLGRVLATGLESRELPRHIMKENVEEAGRHVVQELERYLPALGTIITIAPMMGLLGTVLGMIGVFSAINTAGVGNPQQMAGGISEALITTVAGLLIAITTLVFERYFKAKVDGFVSVMEREALRLIEIANSSRKTTPSPVAAATPRPAAAAPAGTTPASAAAAAAIAQQRAAAAAGRGGKSV</sequence>
<dbReference type="EMBL" id="CP072748">
    <property type="protein sequence ID" value="QTX09681.1"/>
    <property type="molecule type" value="Genomic_DNA"/>
</dbReference>
<evidence type="ECO:0000256" key="2">
    <source>
        <dbReference type="ARBA" id="ARBA00022475"/>
    </source>
</evidence>
<proteinExistence type="inferred from homology"/>
<comment type="subcellular location">
    <subcellularLocation>
        <location evidence="1">Cell membrane</location>
        <topology evidence="1">Multi-pass membrane protein</topology>
    </subcellularLocation>
    <subcellularLocation>
        <location evidence="6">Membrane</location>
        <topology evidence="6">Multi-pass membrane protein</topology>
    </subcellularLocation>
</comment>
<gene>
    <name evidence="11" type="ORF">J1836_013790</name>
    <name evidence="10" type="ORF">J1836_18400</name>
</gene>
<accession>A0A8B0SES2</accession>
<evidence type="ECO:0000256" key="1">
    <source>
        <dbReference type="ARBA" id="ARBA00004651"/>
    </source>
</evidence>
<dbReference type="InterPro" id="IPR002898">
    <property type="entry name" value="MotA_ExbB_proton_chnl"/>
</dbReference>
<keyword evidence="6" id="KW-0813">Transport</keyword>
<evidence type="ECO:0000256" key="3">
    <source>
        <dbReference type="ARBA" id="ARBA00022692"/>
    </source>
</evidence>
<dbReference type="PANTHER" id="PTHR30625:SF11">
    <property type="entry name" value="MOTA_TOLQ_EXBB PROTON CHANNEL DOMAIN-CONTAINING PROTEIN"/>
    <property type="match status" value="1"/>
</dbReference>
<organism evidence="11">
    <name type="scientific">Thiothrix fructosivorans</name>
    <dbReference type="NCBI Taxonomy" id="111770"/>
    <lineage>
        <taxon>Bacteria</taxon>
        <taxon>Pseudomonadati</taxon>
        <taxon>Pseudomonadota</taxon>
        <taxon>Gammaproteobacteria</taxon>
        <taxon>Thiotrichales</taxon>
        <taxon>Thiotrichaceae</taxon>
        <taxon>Thiothrix</taxon>
    </lineage>
</organism>
<dbReference type="Pfam" id="PF01618">
    <property type="entry name" value="MotA_ExbB"/>
    <property type="match status" value="1"/>
</dbReference>
<evidence type="ECO:0000313" key="10">
    <source>
        <dbReference type="EMBL" id="MBO0614870.1"/>
    </source>
</evidence>
<evidence type="ECO:0000313" key="11">
    <source>
        <dbReference type="EMBL" id="QTX09681.1"/>
    </source>
</evidence>
<keyword evidence="4 8" id="KW-1133">Transmembrane helix</keyword>
<feature type="region of interest" description="Disordered" evidence="7">
    <location>
        <begin position="203"/>
        <end position="222"/>
    </location>
</feature>
<feature type="transmembrane region" description="Helical" evidence="8">
    <location>
        <begin position="106"/>
        <end position="136"/>
    </location>
</feature>
<evidence type="ECO:0000313" key="12">
    <source>
        <dbReference type="Proteomes" id="UP000664466"/>
    </source>
</evidence>
<keyword evidence="3 8" id="KW-0812">Transmembrane</keyword>
<dbReference type="RefSeq" id="WP_207252565.1">
    <property type="nucleotide sequence ID" value="NZ_JAFMPM010000008.1"/>
</dbReference>
<feature type="transmembrane region" description="Helical" evidence="8">
    <location>
        <begin position="148"/>
        <end position="171"/>
    </location>
</feature>
<dbReference type="GO" id="GO:0005886">
    <property type="term" value="C:plasma membrane"/>
    <property type="evidence" value="ECO:0007669"/>
    <property type="project" value="UniProtKB-SubCell"/>
</dbReference>
<evidence type="ECO:0000256" key="7">
    <source>
        <dbReference type="SAM" id="MobiDB-lite"/>
    </source>
</evidence>
<protein>
    <submittedName>
        <fullName evidence="11">MotA/TolQ/ExbB proton channel family protein</fullName>
    </submittedName>
</protein>
<evidence type="ECO:0000256" key="5">
    <source>
        <dbReference type="ARBA" id="ARBA00023136"/>
    </source>
</evidence>
<keyword evidence="6" id="KW-0653">Protein transport</keyword>
<comment type="similarity">
    <text evidence="6">Belongs to the exbB/tolQ family.</text>
</comment>
<dbReference type="GO" id="GO:0017038">
    <property type="term" value="P:protein import"/>
    <property type="evidence" value="ECO:0007669"/>
    <property type="project" value="TreeGrafter"/>
</dbReference>
<feature type="domain" description="MotA/TolQ/ExbB proton channel" evidence="9">
    <location>
        <begin position="69"/>
        <end position="187"/>
    </location>
</feature>
<feature type="transmembrane region" description="Helical" evidence="8">
    <location>
        <begin position="6"/>
        <end position="27"/>
    </location>
</feature>
<name>A0A8B0SES2_9GAMM</name>
<reference evidence="10 12" key="1">
    <citation type="submission" date="2021-03" db="EMBL/GenBank/DDBJ databases">
        <title>Draft genome and methylome analysis of Thiotrix fructosivoruns ATCC 49748.</title>
        <authorList>
            <person name="Fomenkov A."/>
            <person name="Grabovich M.Y."/>
            <person name="Roberts R.J."/>
        </authorList>
    </citation>
    <scope>NUCLEOTIDE SEQUENCE [LARGE SCALE GENOMIC DNA]</scope>
    <source>
        <strain evidence="10 12">ATCC 49748</strain>
    </source>
</reference>
<evidence type="ECO:0000256" key="4">
    <source>
        <dbReference type="ARBA" id="ARBA00022989"/>
    </source>
</evidence>
<evidence type="ECO:0000256" key="8">
    <source>
        <dbReference type="SAM" id="Phobius"/>
    </source>
</evidence>
<keyword evidence="5 8" id="KW-0472">Membrane</keyword>